<evidence type="ECO:0000256" key="2">
    <source>
        <dbReference type="ARBA" id="ARBA00022737"/>
    </source>
</evidence>
<gene>
    <name evidence="5" type="ORF">PACLA_8A014812</name>
</gene>
<evidence type="ECO:0000256" key="4">
    <source>
        <dbReference type="ARBA" id="ARBA00022840"/>
    </source>
</evidence>
<dbReference type="Pfam" id="PF05729">
    <property type="entry name" value="NACHT"/>
    <property type="match status" value="1"/>
</dbReference>
<keyword evidence="2" id="KW-0677">Repeat</keyword>
<keyword evidence="6" id="KW-1185">Reference proteome</keyword>
<protein>
    <submittedName>
        <fullName evidence="5">NACHT, LRR and PYD domains-containing 14-like</fullName>
    </submittedName>
</protein>
<dbReference type="PROSITE" id="PS50837">
    <property type="entry name" value="NACHT"/>
    <property type="match status" value="1"/>
</dbReference>
<dbReference type="OrthoDB" id="5962656at2759"/>
<dbReference type="GO" id="GO:0005524">
    <property type="term" value="F:ATP binding"/>
    <property type="evidence" value="ECO:0007669"/>
    <property type="project" value="UniProtKB-KW"/>
</dbReference>
<reference evidence="5" key="1">
    <citation type="submission" date="2020-04" db="EMBL/GenBank/DDBJ databases">
        <authorList>
            <person name="Alioto T."/>
            <person name="Alioto T."/>
            <person name="Gomez Garrido J."/>
        </authorList>
    </citation>
    <scope>NUCLEOTIDE SEQUENCE</scope>
    <source>
        <strain evidence="5">A484AB</strain>
    </source>
</reference>
<dbReference type="EMBL" id="CACRXK020004472">
    <property type="protein sequence ID" value="CAB4002872.1"/>
    <property type="molecule type" value="Genomic_DNA"/>
</dbReference>
<dbReference type="PANTHER" id="PTHR24106">
    <property type="entry name" value="NACHT, LRR AND CARD DOMAINS-CONTAINING"/>
    <property type="match status" value="1"/>
</dbReference>
<dbReference type="Gene3D" id="1.20.1440.80">
    <property type="entry name" value="Gap junction channel protein cysteine-rich domain"/>
    <property type="match status" value="1"/>
</dbReference>
<keyword evidence="3" id="KW-0547">Nucleotide-binding</keyword>
<keyword evidence="1" id="KW-0433">Leucine-rich repeat</keyword>
<dbReference type="InterPro" id="IPR027417">
    <property type="entry name" value="P-loop_NTPase"/>
</dbReference>
<dbReference type="Gene3D" id="3.40.50.300">
    <property type="entry name" value="P-loop containing nucleotide triphosphate hydrolases"/>
    <property type="match status" value="1"/>
</dbReference>
<dbReference type="SUPFAM" id="SSF52540">
    <property type="entry name" value="P-loop containing nucleoside triphosphate hydrolases"/>
    <property type="match status" value="1"/>
</dbReference>
<dbReference type="SMART" id="SM00368">
    <property type="entry name" value="LRR_RI"/>
    <property type="match status" value="15"/>
</dbReference>
<dbReference type="InterPro" id="IPR051261">
    <property type="entry name" value="NLR"/>
</dbReference>
<comment type="caution">
    <text evidence="5">The sequence shown here is derived from an EMBL/GenBank/DDBJ whole genome shotgun (WGS) entry which is preliminary data.</text>
</comment>
<dbReference type="CDD" id="cd00116">
    <property type="entry name" value="LRR_RI"/>
    <property type="match status" value="1"/>
</dbReference>
<sequence>MESCLKFLPNKSYNTFGLVVLTLFVSIGVVIIGIASDFDSKATLQCNPDKTLASDLSTRKYIETQCLLKYTQEFYLSLPLYALFVMNFGLVLVLSIIYAYLVKRRVEIFASPPNETAANNAEDESQPLSQAASDPMAHQSSRNYFVFTVYISHLIICRILPLVVFGALLLNSMNFPVHFLCQWPMNSKSTTTHVNVTQNTNFSIVDCTYPMGSKNEKVAATVITINFLFGTEACIELAYLLWSTWKNRTLLADVEFCCVYLLRKRKRIRKVIKNIREKALDDTFYLHDDFGEKHLSRRKLEEIYINVIIQTGRESTWTSRRRFKNRHETYEAHLQAPNHAIALSETADLFKLTAGFGKNGTKTILVVGRPGIGKTLLTKKILHEWQQQSCDFWHGKIVILIQFRTFNHGRTSLREMLEYAVGLDMSMADFNCTYEHLCLTPSDFVLIFDGLDELKVDYNKPFAEKSVNIPSKVEDVLQIFKQLVKGKLLPGVTVLTTSRPTAEHIYKELSFDREVEILGFHEEQIKDYVEKFCRNDIDKSTKLWNDIKQSPELFSLSYIPVNCYIICLTLKESIDTAESKEGVGQGFQSDVPILTITELYKRAIKILLFRHHVNYKDKPIPKDYLITKLPEQFQNDLNKLKEIARNGMIEDQLVFEFKSGDELADCGIINQLDDKRRNIFSFLHLTLQEFLAAQHVVDDMDNVESFLAEHIHNPRWHLVIQFVAGLIGDKIRELEEERSSTERSTQLTKDERIIERICTRFHDMMPREAKIKDHDNTLFVIKCVHEMQDVGTMELITPFGCEDDSEKYNEFHLERLTIVPVESIALFAFLGYIKHLHTLSITNCMIKHFAFFELTKLLQKENEIADLDNALWNENCKVTRLRINSSSLTADNAKYLSDALTSNNCKLTALNINFNQVRDEGAKYLSDALKSSNCKLTALDIRFNGLTDEGAKYLSDALRTDNCKLTTLDIRANDLTDEGANYLSDTLKSGNCKLTALDISFSGLTDEGAKYLSDALKSGNCKLTALDINCNGLKDEGAKYLSDALRSDNCKLTELKIGANTLTKKGAKYLSDALKSDNCKLTELDIGWNTLTKKGAKYLSDALKSDNCKLTALDISHNELTNEGAKYLSDVLKSDNCKLTALDISHNELTNEGAKYLSDFLKSDNCKVTVLDINHNELTDEGAKCLSDALKSDNCKLTALDISHNELTNEGAKYLSDVLKSDNCKLTALNIRGNRLTDKGANCLSDALKSDNCKLTVLDISWNKLTDEGAKYLSDALNSDNCKLTELDISTNGLTDEGAKYLSDALKSDNCKVIGIKYI</sequence>
<keyword evidence="4" id="KW-0067">ATP-binding</keyword>
<accession>A0A6S7I9Q4</accession>
<dbReference type="SUPFAM" id="SSF52047">
    <property type="entry name" value="RNI-like"/>
    <property type="match status" value="2"/>
</dbReference>
<evidence type="ECO:0000256" key="3">
    <source>
        <dbReference type="ARBA" id="ARBA00022741"/>
    </source>
</evidence>
<dbReference type="Proteomes" id="UP001152795">
    <property type="component" value="Unassembled WGS sequence"/>
</dbReference>
<dbReference type="InterPro" id="IPR038359">
    <property type="entry name" value="Connexin_N_sf"/>
</dbReference>
<proteinExistence type="predicted"/>
<dbReference type="InterPro" id="IPR001611">
    <property type="entry name" value="Leu-rich_rpt"/>
</dbReference>
<dbReference type="InterPro" id="IPR032675">
    <property type="entry name" value="LRR_dom_sf"/>
</dbReference>
<name>A0A6S7I9Q4_PARCT</name>
<organism evidence="5 6">
    <name type="scientific">Paramuricea clavata</name>
    <name type="common">Red gorgonian</name>
    <name type="synonym">Violescent sea-whip</name>
    <dbReference type="NCBI Taxonomy" id="317549"/>
    <lineage>
        <taxon>Eukaryota</taxon>
        <taxon>Metazoa</taxon>
        <taxon>Cnidaria</taxon>
        <taxon>Anthozoa</taxon>
        <taxon>Octocorallia</taxon>
        <taxon>Malacalcyonacea</taxon>
        <taxon>Plexauridae</taxon>
        <taxon>Paramuricea</taxon>
    </lineage>
</organism>
<dbReference type="InterPro" id="IPR007111">
    <property type="entry name" value="NACHT_NTPase"/>
</dbReference>
<evidence type="ECO:0000313" key="6">
    <source>
        <dbReference type="Proteomes" id="UP001152795"/>
    </source>
</evidence>
<dbReference type="Gene3D" id="3.80.10.10">
    <property type="entry name" value="Ribonuclease Inhibitor"/>
    <property type="match status" value="3"/>
</dbReference>
<dbReference type="Pfam" id="PF13516">
    <property type="entry name" value="LRR_6"/>
    <property type="match status" value="14"/>
</dbReference>
<evidence type="ECO:0000256" key="1">
    <source>
        <dbReference type="ARBA" id="ARBA00022614"/>
    </source>
</evidence>
<evidence type="ECO:0000313" key="5">
    <source>
        <dbReference type="EMBL" id="CAB4002872.1"/>
    </source>
</evidence>